<accession>V5I8B2</accession>
<feature type="transmembrane region" description="Helical" evidence="12">
    <location>
        <begin position="677"/>
        <end position="696"/>
    </location>
</feature>
<keyword evidence="8" id="KW-0406">Ion transport</keyword>
<dbReference type="PANTHER" id="PTHR21522">
    <property type="entry name" value="PROTON CHANNEL OTOP"/>
    <property type="match status" value="1"/>
</dbReference>
<dbReference type="InterPro" id="IPR004878">
    <property type="entry name" value="Otopetrin"/>
</dbReference>
<dbReference type="GO" id="GO:0015252">
    <property type="term" value="F:proton channel activity"/>
    <property type="evidence" value="ECO:0007669"/>
    <property type="project" value="InterPro"/>
</dbReference>
<feature type="transmembrane region" description="Helical" evidence="12">
    <location>
        <begin position="607"/>
        <end position="630"/>
    </location>
</feature>
<evidence type="ECO:0000256" key="3">
    <source>
        <dbReference type="ARBA" id="ARBA00022448"/>
    </source>
</evidence>
<feature type="transmembrane region" description="Helical" evidence="12">
    <location>
        <begin position="283"/>
        <end position="307"/>
    </location>
</feature>
<keyword evidence="10" id="KW-0407">Ion channel</keyword>
<feature type="region of interest" description="Disordered" evidence="11">
    <location>
        <begin position="36"/>
        <end position="86"/>
    </location>
</feature>
<feature type="region of interest" description="Disordered" evidence="11">
    <location>
        <begin position="107"/>
        <end position="135"/>
    </location>
</feature>
<dbReference type="PANTHER" id="PTHR21522:SF58">
    <property type="entry name" value="AGAP000074-PA"/>
    <property type="match status" value="1"/>
</dbReference>
<comment type="subcellular location">
    <subcellularLocation>
        <location evidence="1">Cell membrane</location>
        <topology evidence="1">Multi-pass membrane protein</topology>
    </subcellularLocation>
</comment>
<feature type="transmembrane region" description="Helical" evidence="12">
    <location>
        <begin position="542"/>
        <end position="562"/>
    </location>
</feature>
<evidence type="ECO:0000256" key="2">
    <source>
        <dbReference type="ARBA" id="ARBA00006513"/>
    </source>
</evidence>
<dbReference type="Pfam" id="PF03189">
    <property type="entry name" value="Otopetrin"/>
    <property type="match status" value="1"/>
</dbReference>
<keyword evidence="7 12" id="KW-1133">Transmembrane helix</keyword>
<feature type="transmembrane region" description="Helical" evidence="12">
    <location>
        <begin position="407"/>
        <end position="428"/>
    </location>
</feature>
<feature type="transmembrane region" description="Helical" evidence="12">
    <location>
        <begin position="642"/>
        <end position="665"/>
    </location>
</feature>
<evidence type="ECO:0000256" key="6">
    <source>
        <dbReference type="ARBA" id="ARBA00022781"/>
    </source>
</evidence>
<evidence type="ECO:0000256" key="8">
    <source>
        <dbReference type="ARBA" id="ARBA00023065"/>
    </source>
</evidence>
<feature type="transmembrane region" description="Helical" evidence="12">
    <location>
        <begin position="366"/>
        <end position="387"/>
    </location>
</feature>
<feature type="transmembrane region" description="Helical" evidence="12">
    <location>
        <begin position="702"/>
        <end position="728"/>
    </location>
</feature>
<evidence type="ECO:0000256" key="1">
    <source>
        <dbReference type="ARBA" id="ARBA00004651"/>
    </source>
</evidence>
<evidence type="ECO:0000256" key="10">
    <source>
        <dbReference type="ARBA" id="ARBA00023303"/>
    </source>
</evidence>
<feature type="region of interest" description="Disordered" evidence="11">
    <location>
        <begin position="216"/>
        <end position="240"/>
    </location>
</feature>
<feature type="compositionally biased region" description="Basic and acidic residues" evidence="11">
    <location>
        <begin position="231"/>
        <end position="240"/>
    </location>
</feature>
<feature type="compositionally biased region" description="Polar residues" evidence="11">
    <location>
        <begin position="107"/>
        <end position="118"/>
    </location>
</feature>
<evidence type="ECO:0000256" key="9">
    <source>
        <dbReference type="ARBA" id="ARBA00023136"/>
    </source>
</evidence>
<gene>
    <name evidence="13" type="primary">OTOP2</name>
</gene>
<feature type="transmembrane region" description="Helical" evidence="12">
    <location>
        <begin position="440"/>
        <end position="462"/>
    </location>
</feature>
<organism evidence="13">
    <name type="scientific">Anoplophora glabripennis</name>
    <name type="common">Asian longhorn beetle</name>
    <name type="synonym">Anoplophora nobilis</name>
    <dbReference type="NCBI Taxonomy" id="217634"/>
    <lineage>
        <taxon>Eukaryota</taxon>
        <taxon>Metazoa</taxon>
        <taxon>Ecdysozoa</taxon>
        <taxon>Arthropoda</taxon>
        <taxon>Hexapoda</taxon>
        <taxon>Insecta</taxon>
        <taxon>Pterygota</taxon>
        <taxon>Neoptera</taxon>
        <taxon>Endopterygota</taxon>
        <taxon>Coleoptera</taxon>
        <taxon>Polyphaga</taxon>
        <taxon>Cucujiformia</taxon>
        <taxon>Chrysomeloidea</taxon>
        <taxon>Cerambycidae</taxon>
        <taxon>Lamiinae</taxon>
        <taxon>Lamiini</taxon>
        <taxon>Anoplophora</taxon>
    </lineage>
</organism>
<feature type="transmembrane region" description="Helical" evidence="12">
    <location>
        <begin position="248"/>
        <end position="271"/>
    </location>
</feature>
<proteinExistence type="inferred from homology"/>
<name>V5I8B2_ANOGL</name>
<feature type="transmembrane region" description="Helical" evidence="12">
    <location>
        <begin position="786"/>
        <end position="803"/>
    </location>
</feature>
<dbReference type="AlphaFoldDB" id="V5I8B2"/>
<keyword evidence="6" id="KW-0375">Hydrogen ion transport</keyword>
<dbReference type="EMBL" id="GALX01004990">
    <property type="protein sequence ID" value="JAB63476.1"/>
    <property type="molecule type" value="Transcribed_RNA"/>
</dbReference>
<keyword evidence="9 12" id="KW-0472">Membrane</keyword>
<evidence type="ECO:0000256" key="12">
    <source>
        <dbReference type="SAM" id="Phobius"/>
    </source>
</evidence>
<evidence type="ECO:0000256" key="11">
    <source>
        <dbReference type="SAM" id="MobiDB-lite"/>
    </source>
</evidence>
<comment type="similarity">
    <text evidence="2">Belongs to the otopetrin family.</text>
</comment>
<protein>
    <submittedName>
        <fullName evidence="13">Otopetrin-2</fullName>
    </submittedName>
</protein>
<feature type="compositionally biased region" description="Basic and acidic residues" evidence="11">
    <location>
        <begin position="36"/>
        <end position="59"/>
    </location>
</feature>
<reference evidence="13" key="1">
    <citation type="submission" date="2013-07" db="EMBL/GenBank/DDBJ databases">
        <title>Midgut Transcriptome Profiling of Anoplphora glabripennis, a Lignocellulose Degrading, Wood-Boring Cerambycid.</title>
        <authorList>
            <person name="Scully E.D."/>
            <person name="Hoover K."/>
            <person name="Carlson J.E."/>
            <person name="Tien M."/>
            <person name="Geib S.M."/>
        </authorList>
    </citation>
    <scope>NUCLEOTIDE SEQUENCE</scope>
</reference>
<feature type="compositionally biased region" description="Polar residues" evidence="11">
    <location>
        <begin position="77"/>
        <end position="86"/>
    </location>
</feature>
<feature type="transmembrane region" description="Helical" evidence="12">
    <location>
        <begin position="749"/>
        <end position="766"/>
    </location>
</feature>
<sequence>MIRMKPEEEKIVDVGNNESVLKDGGSVSSINSVIIKKEEAQKTDEMEDKGTATKSDEKQNLFYLPKGDSPIPRSPSMGDNRSDTNTDILLRPKSTVVSAVVTPNRNLLGTKKSNSTADLQKYGQLRKPPTGKNKNENMVLQLVLPSTNRNSNNDTNYLTARSVDDILDNGHLKERNVRPHSVHTQQDLYLSPPNGAYLNRAYSACDLREYGHPGESPGAYSVSATPTSFQENEKPTPPEEKKRAFSGLLINVLSVFYALFNVTLGLAVYVSDLIEGTKHVAEIFSLILVSVAFLYILFLTVDIHLYMKKKRRYEKILEKNMADAIEMKETAEGHFQFNIALPEVVTLKRPLEHHYCFKKDRHSANFYLKIGAAVFCFGHLIHSGLIIGYQLVFLTNNESAFYECASAATLALDVLYPIYSFLLLFFIFKYSNVIINRYSKFARFGMMHCLSSSVCFWIWTIFREVLEALAFADYGDDDETTTTSPVTASDYVEPPYSLPLNYSNGQKGAQKEIVDISTRRFTAICEQNDESLSTIYRDFSPYLYPFSVEYSILVVGILYLVWQNIGACKEEEDADQTRQCMTPSGNKDNTESNVAIHADCHASNKGLFAGFTILVLTLVSIILFFIAIYTDDGRHGEIGVTLNIVTSLIILSFMTLACIFAFVQITKLDINSAHHNLLDDILLFICIPAYFLNGIFSMIPAIIFANVIGSINIVLEVFQVLLQTCFIMDGLRRSSNTKELRRIKPGREMVTFLVISNVALWIMQTFEVKSHGMQDNRYEFYGKELWTILGHMCLPLMMFYRFHASVCIGDIWKYAYEPPGH</sequence>
<evidence type="ECO:0000256" key="5">
    <source>
        <dbReference type="ARBA" id="ARBA00022692"/>
    </source>
</evidence>
<keyword evidence="3" id="KW-0813">Transport</keyword>
<evidence type="ECO:0000256" key="4">
    <source>
        <dbReference type="ARBA" id="ARBA00022475"/>
    </source>
</evidence>
<keyword evidence="5 12" id="KW-0812">Transmembrane</keyword>
<keyword evidence="4" id="KW-1003">Cell membrane</keyword>
<evidence type="ECO:0000256" key="7">
    <source>
        <dbReference type="ARBA" id="ARBA00022989"/>
    </source>
</evidence>
<evidence type="ECO:0000313" key="13">
    <source>
        <dbReference type="EMBL" id="JAB63476.1"/>
    </source>
</evidence>
<dbReference type="GO" id="GO:0005886">
    <property type="term" value="C:plasma membrane"/>
    <property type="evidence" value="ECO:0007669"/>
    <property type="project" value="UniProtKB-SubCell"/>
</dbReference>